<dbReference type="AlphaFoldDB" id="S3BU66"/>
<feature type="compositionally biased region" description="Polar residues" evidence="1">
    <location>
        <begin position="653"/>
        <end position="664"/>
    </location>
</feature>
<feature type="transmembrane region" description="Helical" evidence="2">
    <location>
        <begin position="146"/>
        <end position="167"/>
    </location>
</feature>
<evidence type="ECO:0000313" key="4">
    <source>
        <dbReference type="Proteomes" id="UP000016923"/>
    </source>
</evidence>
<feature type="transmembrane region" description="Helical" evidence="2">
    <location>
        <begin position="60"/>
        <end position="83"/>
    </location>
</feature>
<feature type="transmembrane region" description="Helical" evidence="2">
    <location>
        <begin position="265"/>
        <end position="287"/>
    </location>
</feature>
<feature type="region of interest" description="Disordered" evidence="1">
    <location>
        <begin position="580"/>
        <end position="691"/>
    </location>
</feature>
<dbReference type="VEuPathDB" id="FungiDB:F503_08858"/>
<feature type="transmembrane region" description="Helical" evidence="2">
    <location>
        <begin position="220"/>
        <end position="245"/>
    </location>
</feature>
<feature type="transmembrane region" description="Helical" evidence="2">
    <location>
        <begin position="108"/>
        <end position="126"/>
    </location>
</feature>
<evidence type="ECO:0000256" key="2">
    <source>
        <dbReference type="SAM" id="Phobius"/>
    </source>
</evidence>
<keyword evidence="2" id="KW-1133">Transmembrane helix</keyword>
<feature type="compositionally biased region" description="Low complexity" evidence="1">
    <location>
        <begin position="637"/>
        <end position="646"/>
    </location>
</feature>
<dbReference type="OMA" id="IWFPMRY"/>
<accession>S3BU66</accession>
<protein>
    <submittedName>
        <fullName evidence="3">Uncharacterized protein</fullName>
    </submittedName>
</protein>
<dbReference type="STRING" id="1262450.S3BU66"/>
<proteinExistence type="predicted"/>
<keyword evidence="4" id="KW-1185">Reference proteome</keyword>
<feature type="compositionally biased region" description="Low complexity" evidence="1">
    <location>
        <begin position="582"/>
        <end position="596"/>
    </location>
</feature>
<feature type="compositionally biased region" description="Pro residues" evidence="1">
    <location>
        <begin position="621"/>
        <end position="636"/>
    </location>
</feature>
<sequence length="814" mass="87511">MENLRIRSDVAWLSERAAYFSFSTNTSGAGSIYQAGTNSTTQIIKELQFAAAKSIRTSTIILAAFNAVAAFATACGILYDAYATRKRNARRYRTSSQAQTPFIQSSELYPLILSCGITIQGIGFSVAQAQGLTSLLSIGCTLVSQFMLPAVFIVPYIQLVFGIEFAVRGLRKKPFPPRAKYTLAVCLVIIGMLLLINFLVAEFVRSPDFCFASLFWFVAIYSRGCFAALLAIDIILVLCTVTIFVQLTRSTKVEASERVSASRMVYYLALAILSNTLIIPFFFSLGFRQESRDQDNWNSAITLSMVASVVANVSGLMTGGLHLFLRSNNISTIGPRNKAGEYERRRIKGSIRRYAGSEPDFAGHMMGPVGSRTDLRRMLSDASSISGTGQEAKEEEAGVMSTRSPATATYDIAPQRPNPLRSNAFLPRLNTADAAAAASVRTPEPAQMSASETVPESAVSLALSTASTRNTPSSPENTRSLLLLPATTYAPGSVKTFMAGSNGRFDLSSLKPPPSMNNLTSGRHRRDSSMVSSATVQIGLRLSNVNDFNPMDSQILDKMVYTLGNGSTSSIAGIPLVSGPVQAQQQQQTEQKQQSPQEEEEPVLLAPTVFTQQRPSSSSSPSPPPFIPLPVLPPPQQNSLSPQSAPARHPSPLSDTGHLSVSSDGSEELPVAFFDDDSPYRDPVKDARMKTLPPVPRPLAYEAREYIPENEDVFGDNARLSPSVYSSQPSPTASAAMMAMKLPSPRGVGFATVSRSNSSAALRTIAASNSGLARSPSAAAVMTTPRTRSPVNVTSAPRSNGGNDMSDKTSSDWI</sequence>
<dbReference type="Proteomes" id="UP000016923">
    <property type="component" value="Unassembled WGS sequence"/>
</dbReference>
<feature type="compositionally biased region" description="Basic and acidic residues" evidence="1">
    <location>
        <begin position="805"/>
        <end position="814"/>
    </location>
</feature>
<evidence type="ECO:0000313" key="3">
    <source>
        <dbReference type="EMBL" id="EPE02981.1"/>
    </source>
</evidence>
<reference evidence="3 4" key="1">
    <citation type="journal article" date="2013" name="BMC Genomics">
        <title>The genome and transcriptome of the pine saprophyte Ophiostoma piceae, and a comparison with the bark beetle-associated pine pathogen Grosmannia clavigera.</title>
        <authorList>
            <person name="Haridas S."/>
            <person name="Wang Y."/>
            <person name="Lim L."/>
            <person name="Massoumi Alamouti S."/>
            <person name="Jackman S."/>
            <person name="Docking R."/>
            <person name="Robertson G."/>
            <person name="Birol I."/>
            <person name="Bohlmann J."/>
            <person name="Breuil C."/>
        </authorList>
    </citation>
    <scope>NUCLEOTIDE SEQUENCE [LARGE SCALE GENOMIC DNA]</scope>
    <source>
        <strain evidence="3 4">UAMH 11346</strain>
    </source>
</reference>
<feature type="region of interest" description="Disordered" evidence="1">
    <location>
        <begin position="772"/>
        <end position="814"/>
    </location>
</feature>
<feature type="compositionally biased region" description="Polar residues" evidence="1">
    <location>
        <begin position="784"/>
        <end position="803"/>
    </location>
</feature>
<feature type="region of interest" description="Disordered" evidence="1">
    <location>
        <begin position="382"/>
        <end position="423"/>
    </location>
</feature>
<feature type="transmembrane region" description="Helical" evidence="2">
    <location>
        <begin position="179"/>
        <end position="200"/>
    </location>
</feature>
<dbReference type="EMBL" id="KE148172">
    <property type="protein sequence ID" value="EPE02981.1"/>
    <property type="molecule type" value="Genomic_DNA"/>
</dbReference>
<keyword evidence="2" id="KW-0812">Transmembrane</keyword>
<feature type="compositionally biased region" description="Basic and acidic residues" evidence="1">
    <location>
        <begin position="678"/>
        <end position="689"/>
    </location>
</feature>
<organism evidence="3 4">
    <name type="scientific">Ophiostoma piceae (strain UAMH 11346)</name>
    <name type="common">Sap stain fungus</name>
    <dbReference type="NCBI Taxonomy" id="1262450"/>
    <lineage>
        <taxon>Eukaryota</taxon>
        <taxon>Fungi</taxon>
        <taxon>Dikarya</taxon>
        <taxon>Ascomycota</taxon>
        <taxon>Pezizomycotina</taxon>
        <taxon>Sordariomycetes</taxon>
        <taxon>Sordariomycetidae</taxon>
        <taxon>Ophiostomatales</taxon>
        <taxon>Ophiostomataceae</taxon>
        <taxon>Ophiostoma</taxon>
    </lineage>
</organism>
<dbReference type="eggNOG" id="ENOG502SMUJ">
    <property type="taxonomic scope" value="Eukaryota"/>
</dbReference>
<keyword evidence="2" id="KW-0472">Membrane</keyword>
<name>S3BU66_OPHP1</name>
<dbReference type="HOGENOM" id="CLU_020690_0_0_1"/>
<dbReference type="OrthoDB" id="5368516at2759"/>
<evidence type="ECO:0000256" key="1">
    <source>
        <dbReference type="SAM" id="MobiDB-lite"/>
    </source>
</evidence>
<gene>
    <name evidence="3" type="ORF">F503_08858</name>
</gene>